<comment type="similarity">
    <text evidence="1">Belongs to the acetyl-CoA hydrolase/transferase family.</text>
</comment>
<dbReference type="Gene3D" id="3.30.750.70">
    <property type="entry name" value="4-hydroxybutyrate coenzyme like domains"/>
    <property type="match status" value="1"/>
</dbReference>
<dbReference type="PANTHER" id="PTHR21432">
    <property type="entry name" value="ACETYL-COA HYDROLASE-RELATED"/>
    <property type="match status" value="1"/>
</dbReference>
<dbReference type="Gene3D" id="3.40.1080.20">
    <property type="entry name" value="Acetyl-CoA hydrolase/transferase C-terminal domain"/>
    <property type="match status" value="1"/>
</dbReference>
<dbReference type="Gene3D" id="3.40.1080.10">
    <property type="entry name" value="Glutaconate Coenzyme A-transferase"/>
    <property type="match status" value="1"/>
</dbReference>
<feature type="domain" description="Acetyl-CoA hydrolase/transferase C-terminal" evidence="4">
    <location>
        <begin position="271"/>
        <end position="423"/>
    </location>
</feature>
<feature type="domain" description="Acetyl-CoA hydrolase/transferase N-terminal" evidence="3">
    <location>
        <begin position="7"/>
        <end position="184"/>
    </location>
</feature>
<dbReference type="InterPro" id="IPR038460">
    <property type="entry name" value="AcetylCoA_hyd_C_sf"/>
</dbReference>
<keyword evidence="6" id="KW-1185">Reference proteome</keyword>
<organism evidence="5 6">
    <name type="scientific">Clostridium estertheticum subsp. estertheticum</name>
    <dbReference type="NCBI Taxonomy" id="1552"/>
    <lineage>
        <taxon>Bacteria</taxon>
        <taxon>Bacillati</taxon>
        <taxon>Bacillota</taxon>
        <taxon>Clostridia</taxon>
        <taxon>Eubacteriales</taxon>
        <taxon>Clostridiaceae</taxon>
        <taxon>Clostridium</taxon>
    </lineage>
</organism>
<dbReference type="SUPFAM" id="SSF100950">
    <property type="entry name" value="NagB/RpiA/CoA transferase-like"/>
    <property type="match status" value="2"/>
</dbReference>
<dbReference type="Pfam" id="PF02550">
    <property type="entry name" value="AcetylCoA_hydro"/>
    <property type="match status" value="1"/>
</dbReference>
<dbReference type="STRING" id="1552.A7L45_11975"/>
<dbReference type="OrthoDB" id="9801795at2"/>
<dbReference type="InterPro" id="IPR037171">
    <property type="entry name" value="NagB/RpiA_transferase-like"/>
</dbReference>
<evidence type="ECO:0000256" key="1">
    <source>
        <dbReference type="ARBA" id="ARBA00009632"/>
    </source>
</evidence>
<evidence type="ECO:0000256" key="2">
    <source>
        <dbReference type="ARBA" id="ARBA00022679"/>
    </source>
</evidence>
<dbReference type="GO" id="GO:0006083">
    <property type="term" value="P:acetate metabolic process"/>
    <property type="evidence" value="ECO:0007669"/>
    <property type="project" value="InterPro"/>
</dbReference>
<dbReference type="AlphaFoldDB" id="A0A1J0GMY1"/>
<evidence type="ECO:0000313" key="6">
    <source>
        <dbReference type="Proteomes" id="UP000182569"/>
    </source>
</evidence>
<proteinExistence type="inferred from homology"/>
<name>A0A1J0GMY1_9CLOT</name>
<dbReference type="EMBL" id="CP015756">
    <property type="protein sequence ID" value="APC42673.1"/>
    <property type="molecule type" value="Genomic_DNA"/>
</dbReference>
<dbReference type="InterPro" id="IPR046433">
    <property type="entry name" value="ActCoA_hydro"/>
</dbReference>
<evidence type="ECO:0000259" key="3">
    <source>
        <dbReference type="Pfam" id="PF02550"/>
    </source>
</evidence>
<reference evidence="6" key="1">
    <citation type="journal article" date="2016" name="Front. Microbiol.">
        <title>Complete Genome Sequence of Clostridium estertheticum DSM 8809, a Microbe Identified in Spoiled Vacuum Packed Beef.</title>
        <authorList>
            <person name="Yu Z."/>
            <person name="Gunn L."/>
            <person name="Brennan E."/>
            <person name="Reid R."/>
            <person name="Wall P.G."/>
            <person name="Gaora O.P."/>
            <person name="Hurley D."/>
            <person name="Bolton D."/>
            <person name="Fanning S."/>
        </authorList>
    </citation>
    <scope>NUCLEOTIDE SEQUENCE [LARGE SCALE GENOMIC DNA]</scope>
    <source>
        <strain evidence="6">DSM 8809</strain>
    </source>
</reference>
<keyword evidence="2 5" id="KW-0808">Transferase</keyword>
<dbReference type="InterPro" id="IPR003702">
    <property type="entry name" value="ActCoA_hydro_N"/>
</dbReference>
<dbReference type="InterPro" id="IPR026888">
    <property type="entry name" value="AcetylCoA_hyd_C"/>
</dbReference>
<dbReference type="GO" id="GO:0008775">
    <property type="term" value="F:acetate CoA-transferase activity"/>
    <property type="evidence" value="ECO:0007669"/>
    <property type="project" value="InterPro"/>
</dbReference>
<accession>A0A1J0GMY1</accession>
<evidence type="ECO:0000259" key="4">
    <source>
        <dbReference type="Pfam" id="PF13336"/>
    </source>
</evidence>
<dbReference type="Proteomes" id="UP000182569">
    <property type="component" value="Chromosome"/>
</dbReference>
<dbReference type="KEGG" id="ceu:A7L45_11975"/>
<dbReference type="Pfam" id="PF13336">
    <property type="entry name" value="AcetylCoA_hyd_C"/>
    <property type="match status" value="1"/>
</dbReference>
<gene>
    <name evidence="5" type="ORF">A7L45_11975</name>
</gene>
<evidence type="ECO:0000313" key="5">
    <source>
        <dbReference type="EMBL" id="APC42673.1"/>
    </source>
</evidence>
<sequence>MNLEDVYKSKVITAEQAATKVKSGDRVVIGHACGEPIEVLASMVSNCEAYENVEIIHMVAMSKSEYAKPGMEKHFRHNSLFVGGSTREAVSSGRADFTPCYFSETPNLFKEELPVDVALIQVTTPDKYGYCSFGVSNDYTKPASKCAKLVIAEVNNKMPRTMGDSFIHVSEIDYIVESNHQIIELNPPKIGDVERAIGEHCASLIEDGSTLQLGIGAIPDAVLLFLKDKKNLGIHSEMISDGVVELVEAGVVTNKLKTIHPGKIVVTFLMGTQRLYDFVNNNPMVEMYSVDYVNDPIVIAKNSKMISINSCVQVDLMGQVASESIGLKQISGVGGQVDFVRGANMCKDGKSIMAMASTTSKGKISKIVPLLDEGSAVTTGRNDVNYVVTEYGIAKLKGKNLKERARALINIAHPNFRTSLIQEWEKRFKTEF</sequence>
<dbReference type="RefSeq" id="WP_071614955.1">
    <property type="nucleotide sequence ID" value="NZ_CP015756.1"/>
</dbReference>
<protein>
    <submittedName>
        <fullName evidence="5">4-hydroxybutyrate CoA-transferase</fullName>
    </submittedName>
</protein>
<dbReference type="PANTHER" id="PTHR21432:SF20">
    <property type="entry name" value="ACETYL-COA HYDROLASE"/>
    <property type="match status" value="1"/>
</dbReference>